<reference evidence="1 2" key="1">
    <citation type="submission" date="2020-08" db="EMBL/GenBank/DDBJ databases">
        <title>Genomic Encyclopedia of Type Strains, Phase III (KMG-III): the genomes of soil and plant-associated and newly described type strains.</title>
        <authorList>
            <person name="Whitman W."/>
        </authorList>
    </citation>
    <scope>NUCLEOTIDE SEQUENCE [LARGE SCALE GENOMIC DNA]</scope>
    <source>
        <strain evidence="1 2">CECT 3273</strain>
    </source>
</reference>
<dbReference type="EMBL" id="JACHJI010000001">
    <property type="protein sequence ID" value="MBB4896220.1"/>
    <property type="molecule type" value="Genomic_DNA"/>
</dbReference>
<gene>
    <name evidence="1" type="ORF">FHS37_000236</name>
</gene>
<name>A0A7W7LTQ0_9ACTN</name>
<evidence type="ECO:0000313" key="2">
    <source>
        <dbReference type="Proteomes" id="UP000579523"/>
    </source>
</evidence>
<evidence type="ECO:0000313" key="1">
    <source>
        <dbReference type="EMBL" id="MBB4896220.1"/>
    </source>
</evidence>
<dbReference type="RefSeq" id="WP_268254575.1">
    <property type="nucleotide sequence ID" value="NZ_BMTI01000001.1"/>
</dbReference>
<comment type="caution">
    <text evidence="1">The sequence shown here is derived from an EMBL/GenBank/DDBJ whole genome shotgun (WGS) entry which is preliminary data.</text>
</comment>
<proteinExistence type="predicted"/>
<sequence>MSHRNAPLTPTGRLRLARCVVDDGWPQRRGPVDRLPVVTDCRR</sequence>
<keyword evidence="2" id="KW-1185">Reference proteome</keyword>
<accession>A0A7W7LTQ0</accession>
<evidence type="ECO:0008006" key="3">
    <source>
        <dbReference type="Google" id="ProtNLM"/>
    </source>
</evidence>
<protein>
    <recommendedName>
        <fullName evidence="3">Transposase</fullName>
    </recommendedName>
</protein>
<dbReference type="Proteomes" id="UP000579523">
    <property type="component" value="Unassembled WGS sequence"/>
</dbReference>
<organism evidence="1 2">
    <name type="scientific">Streptomyces griseomycini</name>
    <dbReference type="NCBI Taxonomy" id="66895"/>
    <lineage>
        <taxon>Bacteria</taxon>
        <taxon>Bacillati</taxon>
        <taxon>Actinomycetota</taxon>
        <taxon>Actinomycetes</taxon>
        <taxon>Kitasatosporales</taxon>
        <taxon>Streptomycetaceae</taxon>
        <taxon>Streptomyces</taxon>
    </lineage>
</organism>
<dbReference type="AlphaFoldDB" id="A0A7W7LTQ0"/>